<dbReference type="EMBL" id="JAERPS020000005">
    <property type="protein sequence ID" value="MBZ9612810.1"/>
    <property type="molecule type" value="Genomic_DNA"/>
</dbReference>
<evidence type="ECO:0000313" key="1">
    <source>
        <dbReference type="EMBL" id="MBZ9612810.1"/>
    </source>
</evidence>
<accession>A0ABS7XCM5</accession>
<comment type="caution">
    <text evidence="1">The sequence shown here is derived from an EMBL/GenBank/DDBJ whole genome shotgun (WGS) entry which is preliminary data.</text>
</comment>
<organism evidence="1 2">
    <name type="scientific">Rheinheimera maricola</name>
    <dbReference type="NCBI Taxonomy" id="2793282"/>
    <lineage>
        <taxon>Bacteria</taxon>
        <taxon>Pseudomonadati</taxon>
        <taxon>Pseudomonadota</taxon>
        <taxon>Gammaproteobacteria</taxon>
        <taxon>Chromatiales</taxon>
        <taxon>Chromatiaceae</taxon>
        <taxon>Rheinheimera</taxon>
    </lineage>
</organism>
<evidence type="ECO:0000313" key="2">
    <source>
        <dbReference type="Proteomes" id="UP000663814"/>
    </source>
</evidence>
<dbReference type="Proteomes" id="UP000663814">
    <property type="component" value="Unassembled WGS sequence"/>
</dbReference>
<sequence length="38" mass="4411">MREVQDEGRIVILDRRLVSKAYGSTMLNALPPLRRQID</sequence>
<keyword evidence="2" id="KW-1185">Reference proteome</keyword>
<name>A0ABS7XCM5_9GAMM</name>
<reference evidence="1 2" key="1">
    <citation type="submission" date="2021-08" db="EMBL/GenBank/DDBJ databases">
        <title>Rheinheimera aquimaris sp. nov., isolated from seawater of the East Sea in Korea.</title>
        <authorList>
            <person name="Kim K.H."/>
            <person name="Wenting R."/>
            <person name="Kim K.R."/>
            <person name="Jeon C.O."/>
        </authorList>
    </citation>
    <scope>NUCLEOTIDE SEQUENCE [LARGE SCALE GENOMIC DNA]</scope>
    <source>
        <strain evidence="1 2">MA-13</strain>
    </source>
</reference>
<proteinExistence type="predicted"/>
<gene>
    <name evidence="1" type="ORF">I4W93_014540</name>
</gene>
<protein>
    <submittedName>
        <fullName evidence="1">Uncharacterized protein</fullName>
    </submittedName>
</protein>